<dbReference type="EMBL" id="KV919230">
    <property type="protein sequence ID" value="OSX70633.1"/>
    <property type="molecule type" value="Genomic_DNA"/>
</dbReference>
<accession>A0A1X6NQI2</accession>
<reference evidence="6 7" key="1">
    <citation type="submission" date="2017-03" db="EMBL/GenBank/DDBJ databases">
        <title>WGS assembly of Porphyra umbilicalis.</title>
        <authorList>
            <person name="Brawley S.H."/>
            <person name="Blouin N.A."/>
            <person name="Ficko-Blean E."/>
            <person name="Wheeler G.L."/>
            <person name="Lohr M."/>
            <person name="Goodson H.V."/>
            <person name="Jenkins J.W."/>
            <person name="Blaby-Haas C.E."/>
            <person name="Helliwell K.E."/>
            <person name="Chan C."/>
            <person name="Marriage T."/>
            <person name="Bhattacharya D."/>
            <person name="Klein A.S."/>
            <person name="Badis Y."/>
            <person name="Brodie J."/>
            <person name="Cao Y."/>
            <person name="Collen J."/>
            <person name="Dittami S.M."/>
            <person name="Gachon C.M."/>
            <person name="Green B.R."/>
            <person name="Karpowicz S."/>
            <person name="Kim J.W."/>
            <person name="Kudahl U."/>
            <person name="Lin S."/>
            <person name="Michel G."/>
            <person name="Mittag M."/>
            <person name="Olson B.J."/>
            <person name="Pangilinan J."/>
            <person name="Peng Y."/>
            <person name="Qiu H."/>
            <person name="Shu S."/>
            <person name="Singer J.T."/>
            <person name="Smith A.G."/>
            <person name="Sprecher B.N."/>
            <person name="Wagner V."/>
            <person name="Wang W."/>
            <person name="Wang Z.-Y."/>
            <person name="Yan J."/>
            <person name="Yarish C."/>
            <person name="Zoeuner-Riek S."/>
            <person name="Zhuang Y."/>
            <person name="Zou Y."/>
            <person name="Lindquist E.A."/>
            <person name="Grimwood J."/>
            <person name="Barry K."/>
            <person name="Rokhsar D.S."/>
            <person name="Schmutz J."/>
            <person name="Stiller J.W."/>
            <person name="Grossman A.R."/>
            <person name="Prochnik S.E."/>
        </authorList>
    </citation>
    <scope>NUCLEOTIDE SEQUENCE [LARGE SCALE GENOMIC DNA]</scope>
    <source>
        <strain evidence="6">4086291</strain>
    </source>
</reference>
<dbReference type="Gene3D" id="3.10.580.10">
    <property type="entry name" value="CBS-domain"/>
    <property type="match status" value="1"/>
</dbReference>
<evidence type="ECO:0000259" key="5">
    <source>
        <dbReference type="PROSITE" id="PS51371"/>
    </source>
</evidence>
<evidence type="ECO:0000256" key="2">
    <source>
        <dbReference type="ARBA" id="ARBA00023122"/>
    </source>
</evidence>
<dbReference type="InterPro" id="IPR046342">
    <property type="entry name" value="CBS_dom_sf"/>
</dbReference>
<dbReference type="PROSITE" id="PS51371">
    <property type="entry name" value="CBS"/>
    <property type="match status" value="1"/>
</dbReference>
<feature type="region of interest" description="Disordered" evidence="4">
    <location>
        <begin position="57"/>
        <end position="77"/>
    </location>
</feature>
<evidence type="ECO:0000313" key="7">
    <source>
        <dbReference type="Proteomes" id="UP000218209"/>
    </source>
</evidence>
<dbReference type="OrthoDB" id="2415987at2759"/>
<evidence type="ECO:0000256" key="1">
    <source>
        <dbReference type="ARBA" id="ARBA00022737"/>
    </source>
</evidence>
<evidence type="ECO:0000256" key="3">
    <source>
        <dbReference type="PROSITE-ProRule" id="PRU00703"/>
    </source>
</evidence>
<keyword evidence="1" id="KW-0677">Repeat</keyword>
<dbReference type="InterPro" id="IPR050511">
    <property type="entry name" value="AMPK_gamma/SDS23_families"/>
</dbReference>
<dbReference type="SMART" id="SM00116">
    <property type="entry name" value="CBS"/>
    <property type="match status" value="1"/>
</dbReference>
<dbReference type="SUPFAM" id="SSF54631">
    <property type="entry name" value="CBS-domain pair"/>
    <property type="match status" value="1"/>
</dbReference>
<dbReference type="PANTHER" id="PTHR13780">
    <property type="entry name" value="AMP-ACTIVATED PROTEIN KINASE, GAMMA REGULATORY SUBUNIT"/>
    <property type="match status" value="1"/>
</dbReference>
<name>A0A1X6NQI2_PORUM</name>
<gene>
    <name evidence="6" type="ORF">BU14_0707s0007</name>
</gene>
<protein>
    <recommendedName>
        <fullName evidence="5">CBS domain-containing protein</fullName>
    </recommendedName>
</protein>
<dbReference type="Proteomes" id="UP000218209">
    <property type="component" value="Unassembled WGS sequence"/>
</dbReference>
<dbReference type="GO" id="GO:0004865">
    <property type="term" value="F:protein serine/threonine phosphatase inhibitor activity"/>
    <property type="evidence" value="ECO:0007669"/>
    <property type="project" value="TreeGrafter"/>
</dbReference>
<dbReference type="InterPro" id="IPR000644">
    <property type="entry name" value="CBS_dom"/>
</dbReference>
<proteinExistence type="predicted"/>
<organism evidence="6 7">
    <name type="scientific">Porphyra umbilicalis</name>
    <name type="common">Purple laver</name>
    <name type="synonym">Red alga</name>
    <dbReference type="NCBI Taxonomy" id="2786"/>
    <lineage>
        <taxon>Eukaryota</taxon>
        <taxon>Rhodophyta</taxon>
        <taxon>Bangiophyceae</taxon>
        <taxon>Bangiales</taxon>
        <taxon>Bangiaceae</taxon>
        <taxon>Porphyra</taxon>
    </lineage>
</organism>
<evidence type="ECO:0000256" key="4">
    <source>
        <dbReference type="SAM" id="MobiDB-lite"/>
    </source>
</evidence>
<dbReference type="PANTHER" id="PTHR13780:SF36">
    <property type="entry name" value="CBS DOMAIN-CONTAINING PROTEIN"/>
    <property type="match status" value="1"/>
</dbReference>
<evidence type="ECO:0000313" key="6">
    <source>
        <dbReference type="EMBL" id="OSX70633.1"/>
    </source>
</evidence>
<dbReference type="GO" id="GO:0042149">
    <property type="term" value="P:cellular response to glucose starvation"/>
    <property type="evidence" value="ECO:0007669"/>
    <property type="project" value="TreeGrafter"/>
</dbReference>
<keyword evidence="7" id="KW-1185">Reference proteome</keyword>
<keyword evidence="2 3" id="KW-0129">CBS domain</keyword>
<sequence>MHRDRLSSVAILDRTGGILGTLSLTDIKYIFAKREHSLLWTSCIAFVRYVREQETPVPLPSSSSSSGGGGGVATPPRPPAEDMFPFVSIHGSTPLRIAVEKFVATRVHRLWVLQGTRTPVGVLSLTDLLRATVPGGEIPPATLEAAASSGAVADLAGFAED</sequence>
<feature type="domain" description="CBS" evidence="5">
    <location>
        <begin position="82"/>
        <end position="138"/>
    </location>
</feature>
<dbReference type="Pfam" id="PF00571">
    <property type="entry name" value="CBS"/>
    <property type="match status" value="1"/>
</dbReference>
<dbReference type="AlphaFoldDB" id="A0A1X6NQI2"/>